<dbReference type="AlphaFoldDB" id="A0A0B2V199"/>
<dbReference type="OrthoDB" id="5793851at2759"/>
<organism evidence="3 4">
    <name type="scientific">Toxocara canis</name>
    <name type="common">Canine roundworm</name>
    <dbReference type="NCBI Taxonomy" id="6265"/>
    <lineage>
        <taxon>Eukaryota</taxon>
        <taxon>Metazoa</taxon>
        <taxon>Ecdysozoa</taxon>
        <taxon>Nematoda</taxon>
        <taxon>Chromadorea</taxon>
        <taxon>Rhabditida</taxon>
        <taxon>Spirurina</taxon>
        <taxon>Ascaridomorpha</taxon>
        <taxon>Ascaridoidea</taxon>
        <taxon>Toxocaridae</taxon>
        <taxon>Toxocara</taxon>
    </lineage>
</organism>
<feature type="domain" description="RYYR-CCHC" evidence="2">
    <location>
        <begin position="316"/>
        <end position="355"/>
    </location>
</feature>
<comment type="caution">
    <text evidence="3">The sequence shown here is derived from an EMBL/GenBank/DDBJ whole genome shotgun (WGS) entry which is preliminary data.</text>
</comment>
<dbReference type="EMBL" id="JPKZ01002763">
    <property type="protein sequence ID" value="KHN75323.1"/>
    <property type="molecule type" value="Genomic_DNA"/>
</dbReference>
<evidence type="ECO:0000313" key="4">
    <source>
        <dbReference type="Proteomes" id="UP000031036"/>
    </source>
</evidence>
<accession>A0A0B2V199</accession>
<dbReference type="Pfam" id="PF23674">
    <property type="entry name" value="RYYR-CCHC"/>
    <property type="match status" value="2"/>
</dbReference>
<evidence type="ECO:0000259" key="2">
    <source>
        <dbReference type="Pfam" id="PF23674"/>
    </source>
</evidence>
<feature type="region of interest" description="Disordered" evidence="1">
    <location>
        <begin position="279"/>
        <end position="302"/>
    </location>
</feature>
<dbReference type="Proteomes" id="UP000031036">
    <property type="component" value="Unassembled WGS sequence"/>
</dbReference>
<keyword evidence="4" id="KW-1185">Reference proteome</keyword>
<dbReference type="InterPro" id="IPR057001">
    <property type="entry name" value="RYYR-CCHC"/>
</dbReference>
<feature type="domain" description="RYYR-CCHC" evidence="2">
    <location>
        <begin position="105"/>
        <end position="180"/>
    </location>
</feature>
<name>A0A0B2V199_TOXCA</name>
<reference evidence="3 4" key="1">
    <citation type="submission" date="2014-11" db="EMBL/GenBank/DDBJ databases">
        <title>Genetic blueprint of the zoonotic pathogen Toxocara canis.</title>
        <authorList>
            <person name="Zhu X.-Q."/>
            <person name="Korhonen P.K."/>
            <person name="Cai H."/>
            <person name="Young N.D."/>
            <person name="Nejsum P."/>
            <person name="von Samson-Himmelstjerna G."/>
            <person name="Boag P.R."/>
            <person name="Tan P."/>
            <person name="Li Q."/>
            <person name="Min J."/>
            <person name="Yang Y."/>
            <person name="Wang X."/>
            <person name="Fang X."/>
            <person name="Hall R.S."/>
            <person name="Hofmann A."/>
            <person name="Sternberg P.W."/>
            <person name="Jex A.R."/>
            <person name="Gasser R.B."/>
        </authorList>
    </citation>
    <scope>NUCLEOTIDE SEQUENCE [LARGE SCALE GENOMIC DNA]</scope>
    <source>
        <strain evidence="3">PN_DK_2014</strain>
    </source>
</reference>
<evidence type="ECO:0000313" key="3">
    <source>
        <dbReference type="EMBL" id="KHN75323.1"/>
    </source>
</evidence>
<gene>
    <name evidence="3" type="ORF">Tcan_10748</name>
</gene>
<proteinExistence type="predicted"/>
<evidence type="ECO:0000256" key="1">
    <source>
        <dbReference type="SAM" id="MobiDB-lite"/>
    </source>
</evidence>
<protein>
    <recommendedName>
        <fullName evidence="2">RYYR-CCHC domain-containing protein</fullName>
    </recommendedName>
</protein>
<sequence length="378" mass="43637">MMLVSTDAYYCSASREMQNCEKRIASRKIRNANESSGNVLHELVMEYSMGRIGSIRDVSKAMAKKGMKISASAVHRYMKELKRKEVQEKESPEEERKLPSLVKGRVLSRRLNETVMCIEDEGGVRQYTRSWISKDGTKEHFRCNRCFGLRRRTGEGPVPYIHVVQGMVVGNRFPQHQEQCRSVSEQAAAVKEVDRTCRKEVRLGQRCPRSAHAEGLKKILDFYTDAERKGELAEIMRTFPSWERIKRGYYRQRLLGKQVNSSAQPFTAQYCLEGDLGDTGESASWETENGDRGKPSRKRWSAHESSLKLPSLVKGRALSRRLNETVMCIEDEGGVRQYTRSWISKDGTKEHFRCDTFIVWIVVQHRNFLKKRRLQSKS</sequence>